<comment type="caution">
    <text evidence="3">The sequence shown here is derived from an EMBL/GenBank/DDBJ whole genome shotgun (WGS) entry which is preliminary data.</text>
</comment>
<feature type="region of interest" description="Disordered" evidence="1">
    <location>
        <begin position="436"/>
        <end position="503"/>
    </location>
</feature>
<keyword evidence="2" id="KW-1133">Transmembrane helix</keyword>
<evidence type="ECO:0000256" key="1">
    <source>
        <dbReference type="SAM" id="MobiDB-lite"/>
    </source>
</evidence>
<evidence type="ECO:0000313" key="4">
    <source>
        <dbReference type="Proteomes" id="UP000247409"/>
    </source>
</evidence>
<feature type="region of interest" description="Disordered" evidence="1">
    <location>
        <begin position="352"/>
        <end position="411"/>
    </location>
</feature>
<feature type="compositionally biased region" description="Basic and acidic residues" evidence="1">
    <location>
        <begin position="458"/>
        <end position="468"/>
    </location>
</feature>
<accession>A0A2V3INC8</accession>
<organism evidence="3 4">
    <name type="scientific">Gracilariopsis chorda</name>
    <dbReference type="NCBI Taxonomy" id="448386"/>
    <lineage>
        <taxon>Eukaryota</taxon>
        <taxon>Rhodophyta</taxon>
        <taxon>Florideophyceae</taxon>
        <taxon>Rhodymeniophycidae</taxon>
        <taxon>Gracilariales</taxon>
        <taxon>Gracilariaceae</taxon>
        <taxon>Gracilariopsis</taxon>
    </lineage>
</organism>
<protein>
    <submittedName>
        <fullName evidence="3">Uncharacterized protein</fullName>
    </submittedName>
</protein>
<feature type="region of interest" description="Disordered" evidence="1">
    <location>
        <begin position="139"/>
        <end position="176"/>
    </location>
</feature>
<feature type="compositionally biased region" description="Polar residues" evidence="1">
    <location>
        <begin position="389"/>
        <end position="406"/>
    </location>
</feature>
<feature type="compositionally biased region" description="Basic and acidic residues" evidence="1">
    <location>
        <begin position="494"/>
        <end position="503"/>
    </location>
</feature>
<dbReference type="EMBL" id="NBIV01000119">
    <property type="protein sequence ID" value="PXF43584.1"/>
    <property type="molecule type" value="Genomic_DNA"/>
</dbReference>
<reference evidence="3 4" key="1">
    <citation type="journal article" date="2018" name="Mol. Biol. Evol.">
        <title>Analysis of the draft genome of the red seaweed Gracilariopsis chorda provides insights into genome size evolution in Rhodophyta.</title>
        <authorList>
            <person name="Lee J."/>
            <person name="Yang E.C."/>
            <person name="Graf L."/>
            <person name="Yang J.H."/>
            <person name="Qiu H."/>
            <person name="Zel Zion U."/>
            <person name="Chan C.X."/>
            <person name="Stephens T.G."/>
            <person name="Weber A.P.M."/>
            <person name="Boo G.H."/>
            <person name="Boo S.M."/>
            <person name="Kim K.M."/>
            <person name="Shin Y."/>
            <person name="Jung M."/>
            <person name="Lee S.J."/>
            <person name="Yim H.S."/>
            <person name="Lee J.H."/>
            <person name="Bhattacharya D."/>
            <person name="Yoon H.S."/>
        </authorList>
    </citation>
    <scope>NUCLEOTIDE SEQUENCE [LARGE SCALE GENOMIC DNA]</scope>
    <source>
        <strain evidence="3 4">SKKU-2015</strain>
        <tissue evidence="3">Whole body</tissue>
    </source>
</reference>
<evidence type="ECO:0000256" key="2">
    <source>
        <dbReference type="SAM" id="Phobius"/>
    </source>
</evidence>
<dbReference type="Proteomes" id="UP000247409">
    <property type="component" value="Unassembled WGS sequence"/>
</dbReference>
<name>A0A2V3INC8_9FLOR</name>
<keyword evidence="2" id="KW-0472">Membrane</keyword>
<keyword evidence="4" id="KW-1185">Reference proteome</keyword>
<feature type="compositionally biased region" description="Basic and acidic residues" evidence="1">
    <location>
        <begin position="150"/>
        <end position="173"/>
    </location>
</feature>
<proteinExistence type="predicted"/>
<dbReference type="OrthoDB" id="10612400at2759"/>
<feature type="compositionally biased region" description="Basic and acidic residues" evidence="1">
    <location>
        <begin position="363"/>
        <end position="373"/>
    </location>
</feature>
<dbReference type="AlphaFoldDB" id="A0A2V3INC8"/>
<gene>
    <name evidence="3" type="ORF">BWQ96_06696</name>
</gene>
<feature type="transmembrane region" description="Helical" evidence="2">
    <location>
        <begin position="6"/>
        <end position="26"/>
    </location>
</feature>
<evidence type="ECO:0000313" key="3">
    <source>
        <dbReference type="EMBL" id="PXF43584.1"/>
    </source>
</evidence>
<feature type="compositionally biased region" description="Polar residues" evidence="1">
    <location>
        <begin position="484"/>
        <end position="493"/>
    </location>
</feature>
<keyword evidence="2" id="KW-0812">Transmembrane</keyword>
<sequence>MAPVFIIGGVGGFGIAITAVVLRQLARGRKAKRSKPKQVIEYQSTGCCLSRRDIYSETENLLETCNTVCPACVQKTEPTLSMDAASARSGAVIESHPVTTSSPFIPKSISRLSSMTFDSKVCVDAYASLLANEGFHEDVSDDAGTITDESGSRDGSEEHRATVQHEEGPRVDMETEPTTESLVENMSGEADTHSGTHWVQGNYEQNSEFLLEPKSPVIRQPTPIRVPEREISVSQNSSSSPTLHAPLEFDYDADDDGGTGVNGAEVPVPSLFLQDAIISSEMGHSPEPQREGSAVIISTSSARTGRERTIVSFTAAPLASVPALEDVVSGNPIPSTEILVHEDVPNAVTEATNGHAHGIPLPSDHESNDRDLVSLEEEQSLPQIPFMRNLSTSPEEQETNSQVSSDLSRHNSDAQSEVSLFKVICNKNTPIIPTVTRERSELASTEGIEADGPAATRPLREEDVERMKALANPPRAEDSDKENAFQSASTSPERLSRKPWRSERISSVFSRKNSVRRLRIPDRIRRRNMLTQKNNTTSQ</sequence>